<proteinExistence type="predicted"/>
<comment type="caution">
    <text evidence="2">The sequence shown here is derived from an EMBL/GenBank/DDBJ whole genome shotgun (WGS) entry which is preliminary data.</text>
</comment>
<accession>A6G4Q0</accession>
<dbReference type="AlphaFoldDB" id="A6G4Q0"/>
<name>A6G4Q0_9BACT</name>
<feature type="compositionally biased region" description="Low complexity" evidence="1">
    <location>
        <begin position="21"/>
        <end position="40"/>
    </location>
</feature>
<evidence type="ECO:0008006" key="4">
    <source>
        <dbReference type="Google" id="ProtNLM"/>
    </source>
</evidence>
<sequence length="234" mass="24191">MLLNPVFGVFLTTLAPATSGEAPAPAPQAQAAASPAPAEADSSTELAPERAQDTVGEGKQAVVAPALPTPERVAHINRIWRGVGLGYANGLWGSSFGQSLRVDVPFGRKVGQFAGVRVEGRLIHPPAGTGGFYDPVVHSGLSFWGRGPVWLGLVRVYGGGGAWVGVRPNPVEGEQLGFSGGGYFGVEFLVASRMSFTFEVGGQGPAHRFRQDDAGGSAMAGFMVYLGAIGQGSR</sequence>
<dbReference type="EMBL" id="ABCS01000022">
    <property type="protein sequence ID" value="EDM79170.1"/>
    <property type="molecule type" value="Genomic_DNA"/>
</dbReference>
<feature type="region of interest" description="Disordered" evidence="1">
    <location>
        <begin position="19"/>
        <end position="58"/>
    </location>
</feature>
<organism evidence="2 3">
    <name type="scientific">Plesiocystis pacifica SIR-1</name>
    <dbReference type="NCBI Taxonomy" id="391625"/>
    <lineage>
        <taxon>Bacteria</taxon>
        <taxon>Pseudomonadati</taxon>
        <taxon>Myxococcota</taxon>
        <taxon>Polyangia</taxon>
        <taxon>Nannocystales</taxon>
        <taxon>Nannocystaceae</taxon>
        <taxon>Plesiocystis</taxon>
    </lineage>
</organism>
<keyword evidence="3" id="KW-1185">Reference proteome</keyword>
<reference evidence="2 3" key="1">
    <citation type="submission" date="2007-06" db="EMBL/GenBank/DDBJ databases">
        <authorList>
            <person name="Shimkets L."/>
            <person name="Ferriera S."/>
            <person name="Johnson J."/>
            <person name="Kravitz S."/>
            <person name="Beeson K."/>
            <person name="Sutton G."/>
            <person name="Rogers Y.-H."/>
            <person name="Friedman R."/>
            <person name="Frazier M."/>
            <person name="Venter J.C."/>
        </authorList>
    </citation>
    <scope>NUCLEOTIDE SEQUENCE [LARGE SCALE GENOMIC DNA]</scope>
    <source>
        <strain evidence="2 3">SIR-1</strain>
    </source>
</reference>
<dbReference type="RefSeq" id="WP_006971699.1">
    <property type="nucleotide sequence ID" value="NZ_ABCS01000022.1"/>
</dbReference>
<evidence type="ECO:0000256" key="1">
    <source>
        <dbReference type="SAM" id="MobiDB-lite"/>
    </source>
</evidence>
<protein>
    <recommendedName>
        <fullName evidence="4">Outer membrane protein beta-barrel domain-containing protein</fullName>
    </recommendedName>
</protein>
<dbReference type="STRING" id="391625.PPSIR1_27428"/>
<evidence type="ECO:0000313" key="2">
    <source>
        <dbReference type="EMBL" id="EDM79170.1"/>
    </source>
</evidence>
<evidence type="ECO:0000313" key="3">
    <source>
        <dbReference type="Proteomes" id="UP000005801"/>
    </source>
</evidence>
<dbReference type="Proteomes" id="UP000005801">
    <property type="component" value="Unassembled WGS sequence"/>
</dbReference>
<gene>
    <name evidence="2" type="ORF">PPSIR1_27428</name>
</gene>